<evidence type="ECO:0000313" key="2">
    <source>
        <dbReference type="EMBL" id="NYG36818.1"/>
    </source>
</evidence>
<dbReference type="Proteomes" id="UP000592181">
    <property type="component" value="Unassembled WGS sequence"/>
</dbReference>
<accession>A0A852X309</accession>
<protein>
    <submittedName>
        <fullName evidence="2">Uncharacterized protein</fullName>
    </submittedName>
</protein>
<evidence type="ECO:0000256" key="1">
    <source>
        <dbReference type="SAM" id="MobiDB-lite"/>
    </source>
</evidence>
<feature type="region of interest" description="Disordered" evidence="1">
    <location>
        <begin position="34"/>
        <end position="64"/>
    </location>
</feature>
<feature type="compositionally biased region" description="Low complexity" evidence="1">
    <location>
        <begin position="36"/>
        <end position="51"/>
    </location>
</feature>
<proteinExistence type="predicted"/>
<dbReference type="AlphaFoldDB" id="A0A852X309"/>
<dbReference type="EMBL" id="JACBZX010000001">
    <property type="protein sequence ID" value="NYG36818.1"/>
    <property type="molecule type" value="Genomic_DNA"/>
</dbReference>
<evidence type="ECO:0000313" key="3">
    <source>
        <dbReference type="Proteomes" id="UP000592181"/>
    </source>
</evidence>
<organism evidence="2 3">
    <name type="scientific">Janibacter alkaliphilus</name>
    <dbReference type="NCBI Taxonomy" id="1069963"/>
    <lineage>
        <taxon>Bacteria</taxon>
        <taxon>Bacillati</taxon>
        <taxon>Actinomycetota</taxon>
        <taxon>Actinomycetes</taxon>
        <taxon>Micrococcales</taxon>
        <taxon>Intrasporangiaceae</taxon>
        <taxon>Janibacter</taxon>
    </lineage>
</organism>
<sequence>MTDPTAIAYRTARDRVIRAPRPREHRIARWLRRPFTDGTASATTSGSSAQAHSLGTRRAAAHGG</sequence>
<comment type="caution">
    <text evidence="2">The sequence shown here is derived from an EMBL/GenBank/DDBJ whole genome shotgun (WGS) entry which is preliminary data.</text>
</comment>
<keyword evidence="3" id="KW-1185">Reference proteome</keyword>
<dbReference type="RefSeq" id="WP_179462267.1">
    <property type="nucleotide sequence ID" value="NZ_JACBZX010000001.1"/>
</dbReference>
<name>A0A852X309_9MICO</name>
<reference evidence="2 3" key="1">
    <citation type="submission" date="2020-07" db="EMBL/GenBank/DDBJ databases">
        <title>Sequencing the genomes of 1000 actinobacteria strains.</title>
        <authorList>
            <person name="Klenk H.-P."/>
        </authorList>
    </citation>
    <scope>NUCLEOTIDE SEQUENCE [LARGE SCALE GENOMIC DNA]</scope>
    <source>
        <strain evidence="2 3">DSM 24723</strain>
    </source>
</reference>
<gene>
    <name evidence="2" type="ORF">BJY28_001287</name>
</gene>